<proteinExistence type="predicted"/>
<sequence length="88" mass="9325">MVVHFVPAHRVVEVLESLTGAAPSVGVVPGCTELYTHYLPGDRSLDTFKAFVFADLAGSVVVHDRLRRLRLRAAGDAGPPALLCSSPA</sequence>
<dbReference type="EMBL" id="BJVI01000013">
    <property type="protein sequence ID" value="GEL17935.1"/>
    <property type="molecule type" value="Genomic_DNA"/>
</dbReference>
<dbReference type="RefSeq" id="WP_147201023.1">
    <property type="nucleotide sequence ID" value="NZ_AUII01000009.1"/>
</dbReference>
<evidence type="ECO:0000313" key="2">
    <source>
        <dbReference type="Proteomes" id="UP000321328"/>
    </source>
</evidence>
<keyword evidence="2" id="KW-1185">Reference proteome</keyword>
<dbReference type="Proteomes" id="UP000321328">
    <property type="component" value="Unassembled WGS sequence"/>
</dbReference>
<accession>A0A511CZG3</accession>
<evidence type="ECO:0000313" key="1">
    <source>
        <dbReference type="EMBL" id="GEL17935.1"/>
    </source>
</evidence>
<dbReference type="AlphaFoldDB" id="A0A511CZG3"/>
<gene>
    <name evidence="1" type="ORF">PA7_17720</name>
</gene>
<organism evidence="1 2">
    <name type="scientific">Pseudonocardia asaccharolytica DSM 44247 = NBRC 16224</name>
    <dbReference type="NCBI Taxonomy" id="1123024"/>
    <lineage>
        <taxon>Bacteria</taxon>
        <taxon>Bacillati</taxon>
        <taxon>Actinomycetota</taxon>
        <taxon>Actinomycetes</taxon>
        <taxon>Pseudonocardiales</taxon>
        <taxon>Pseudonocardiaceae</taxon>
        <taxon>Pseudonocardia</taxon>
    </lineage>
</organism>
<reference evidence="1 2" key="1">
    <citation type="submission" date="2019-07" db="EMBL/GenBank/DDBJ databases">
        <title>Whole genome shotgun sequence of Pseudonocardia asaccharolytica NBRC 16224.</title>
        <authorList>
            <person name="Hosoyama A."/>
            <person name="Uohara A."/>
            <person name="Ohji S."/>
            <person name="Ichikawa N."/>
        </authorList>
    </citation>
    <scope>NUCLEOTIDE SEQUENCE [LARGE SCALE GENOMIC DNA]</scope>
    <source>
        <strain evidence="1 2">NBRC 16224</strain>
    </source>
</reference>
<comment type="caution">
    <text evidence="1">The sequence shown here is derived from an EMBL/GenBank/DDBJ whole genome shotgun (WGS) entry which is preliminary data.</text>
</comment>
<protein>
    <submittedName>
        <fullName evidence="1">Uncharacterized protein</fullName>
    </submittedName>
</protein>
<name>A0A511CZG3_9PSEU</name>